<dbReference type="EMBL" id="JASBWS010000101">
    <property type="protein sequence ID" value="KAJ9097581.1"/>
    <property type="molecule type" value="Genomic_DNA"/>
</dbReference>
<name>A0ACC2VET4_9TREE</name>
<sequence length="536" mass="62652">MEVNMDADTFSLVNGLAIRVEEIQHGARHYLADNHRDPRQLSYHIQTLRYLINDLRGQYHARIPNNIFAYHVRNTETLLDHLEKMEGAFSQGFERQEVEDEVVGSSRGRRCYIDDAQLERMVGLKLEDQEMAVYFDCHKKTVYRRRVELGLFKQATKHETPDDVLREYLMHWLEQADSQGTGVIMAWGWLAKNEIPCTREQVRRVHRTLQPEDFAIRASQTIKRREYHVPFVNSVWHTDGHHKLIRWKFVIHAAIDGKSHLVTFMGVNDNNRAETVKELFLTAVNVWGWPSRVRADHGGENLGIKAEMERKRGMDRRSFIQGKSVHNQRIERLWVDVRRGFVNKFIRIFDDLEKRNWLDPDDAVHLFCLHHVYLPLVRGSCKEWVDAWNHHRMSTPGLHGRSPIQQWYMGIWTAQQNGFHVDLQPWADDQEEQAAWDRCIGPGFIPAEDLHAAGHGPQQSRQSRYEDPMVEVDRFGDRIPSSLYNPEFLQELDVITAGVSQVDTRADGLLQGQRHYLEVLAYVEDFLSRNHSAYAL</sequence>
<proteinExistence type="predicted"/>
<evidence type="ECO:0000313" key="2">
    <source>
        <dbReference type="Proteomes" id="UP001230649"/>
    </source>
</evidence>
<protein>
    <submittedName>
        <fullName evidence="1">Uncharacterized protein</fullName>
    </submittedName>
</protein>
<dbReference type="Proteomes" id="UP001230649">
    <property type="component" value="Unassembled WGS sequence"/>
</dbReference>
<reference evidence="1" key="1">
    <citation type="submission" date="2023-04" db="EMBL/GenBank/DDBJ databases">
        <title>Draft Genome sequencing of Naganishia species isolated from polar environments using Oxford Nanopore Technology.</title>
        <authorList>
            <person name="Leo P."/>
            <person name="Venkateswaran K."/>
        </authorList>
    </citation>
    <scope>NUCLEOTIDE SEQUENCE</scope>
    <source>
        <strain evidence="1">MNA-CCFEE 5262</strain>
    </source>
</reference>
<comment type="caution">
    <text evidence="1">The sequence shown here is derived from an EMBL/GenBank/DDBJ whole genome shotgun (WGS) entry which is preliminary data.</text>
</comment>
<accession>A0ACC2VET4</accession>
<organism evidence="1 2">
    <name type="scientific">Naganishia adeliensis</name>
    <dbReference type="NCBI Taxonomy" id="92952"/>
    <lineage>
        <taxon>Eukaryota</taxon>
        <taxon>Fungi</taxon>
        <taxon>Dikarya</taxon>
        <taxon>Basidiomycota</taxon>
        <taxon>Agaricomycotina</taxon>
        <taxon>Tremellomycetes</taxon>
        <taxon>Filobasidiales</taxon>
        <taxon>Filobasidiaceae</taxon>
        <taxon>Naganishia</taxon>
    </lineage>
</organism>
<gene>
    <name evidence="1" type="ORF">QFC20_006157</name>
</gene>
<keyword evidence="2" id="KW-1185">Reference proteome</keyword>
<evidence type="ECO:0000313" key="1">
    <source>
        <dbReference type="EMBL" id="KAJ9097581.1"/>
    </source>
</evidence>